<keyword evidence="5" id="KW-0808">Transferase</keyword>
<dbReference type="InterPro" id="IPR036890">
    <property type="entry name" value="HATPase_C_sf"/>
</dbReference>
<dbReference type="Proteomes" id="UP001182247">
    <property type="component" value="Unassembled WGS sequence"/>
</dbReference>
<dbReference type="GO" id="GO:0005524">
    <property type="term" value="F:ATP binding"/>
    <property type="evidence" value="ECO:0007669"/>
    <property type="project" value="UniProtKB-KW"/>
</dbReference>
<dbReference type="Gene3D" id="6.10.340.10">
    <property type="match status" value="1"/>
</dbReference>
<dbReference type="CDD" id="cd00082">
    <property type="entry name" value="HisKA"/>
    <property type="match status" value="1"/>
</dbReference>
<dbReference type="SUPFAM" id="SSF55874">
    <property type="entry name" value="ATPase domain of HSP90 chaperone/DNA topoisomerase II/histidine kinase"/>
    <property type="match status" value="1"/>
</dbReference>
<dbReference type="InterPro" id="IPR003660">
    <property type="entry name" value="HAMP_dom"/>
</dbReference>
<gene>
    <name evidence="14" type="ORF">CYG68_12040</name>
    <name evidence="15" type="ORF">OSC06_02595</name>
</gene>
<feature type="domain" description="HAMP" evidence="13">
    <location>
        <begin position="184"/>
        <end position="237"/>
    </location>
</feature>
<feature type="transmembrane region" description="Helical" evidence="11">
    <location>
        <begin position="12"/>
        <end position="32"/>
    </location>
</feature>
<evidence type="ECO:0000256" key="5">
    <source>
        <dbReference type="ARBA" id="ARBA00022679"/>
    </source>
</evidence>
<dbReference type="InterPro" id="IPR005467">
    <property type="entry name" value="His_kinase_dom"/>
</dbReference>
<dbReference type="RefSeq" id="WP_004239434.1">
    <property type="nucleotide sequence ID" value="NZ_BFCJ01000061.1"/>
</dbReference>
<dbReference type="PANTHER" id="PTHR45436:SF3">
    <property type="entry name" value="SENSOR HISTIDINE KINASE HPRS"/>
    <property type="match status" value="1"/>
</dbReference>
<comment type="caution">
    <text evidence="14">The sequence shown here is derived from an EMBL/GenBank/DDBJ whole genome shotgun (WGS) entry which is preliminary data.</text>
</comment>
<evidence type="ECO:0000256" key="3">
    <source>
        <dbReference type="ARBA" id="ARBA00012438"/>
    </source>
</evidence>
<dbReference type="InterPro" id="IPR003661">
    <property type="entry name" value="HisK_dim/P_dom"/>
</dbReference>
<accession>A0A8I0Q1S0</accession>
<dbReference type="Pfam" id="PF02518">
    <property type="entry name" value="HATPase_c"/>
    <property type="match status" value="1"/>
</dbReference>
<dbReference type="PANTHER" id="PTHR45436">
    <property type="entry name" value="SENSOR HISTIDINE KINASE YKOH"/>
    <property type="match status" value="1"/>
</dbReference>
<dbReference type="Gene3D" id="1.10.287.130">
    <property type="match status" value="1"/>
</dbReference>
<keyword evidence="7" id="KW-0418">Kinase</keyword>
<dbReference type="SMART" id="SM00387">
    <property type="entry name" value="HATPase_c"/>
    <property type="match status" value="1"/>
</dbReference>
<evidence type="ECO:0000256" key="1">
    <source>
        <dbReference type="ARBA" id="ARBA00000085"/>
    </source>
</evidence>
<evidence type="ECO:0000313" key="16">
    <source>
        <dbReference type="Proteomes" id="UP000650477"/>
    </source>
</evidence>
<dbReference type="EC" id="2.7.13.3" evidence="3"/>
<evidence type="ECO:0000313" key="15">
    <source>
        <dbReference type="EMBL" id="MDS0896846.1"/>
    </source>
</evidence>
<comment type="catalytic activity">
    <reaction evidence="1">
        <text>ATP + protein L-histidine = ADP + protein N-phospho-L-histidine.</text>
        <dbReference type="EC" id="2.7.13.3"/>
    </reaction>
</comment>
<evidence type="ECO:0000256" key="8">
    <source>
        <dbReference type="ARBA" id="ARBA00022989"/>
    </source>
</evidence>
<evidence type="ECO:0000259" key="12">
    <source>
        <dbReference type="PROSITE" id="PS50109"/>
    </source>
</evidence>
<evidence type="ECO:0000256" key="10">
    <source>
        <dbReference type="ARBA" id="ARBA00023136"/>
    </source>
</evidence>
<organism evidence="14 16">
    <name type="scientific">Morganella morganii</name>
    <name type="common">Proteus morganii</name>
    <dbReference type="NCBI Taxonomy" id="582"/>
    <lineage>
        <taxon>Bacteria</taxon>
        <taxon>Pseudomonadati</taxon>
        <taxon>Pseudomonadota</taxon>
        <taxon>Gammaproteobacteria</taxon>
        <taxon>Enterobacterales</taxon>
        <taxon>Morganellaceae</taxon>
        <taxon>Morganella</taxon>
    </lineage>
</organism>
<feature type="transmembrane region" description="Helical" evidence="11">
    <location>
        <begin position="165"/>
        <end position="183"/>
    </location>
</feature>
<protein>
    <recommendedName>
        <fullName evidence="3">histidine kinase</fullName>
        <ecNumber evidence="3">2.7.13.3</ecNumber>
    </recommendedName>
</protein>
<dbReference type="InterPro" id="IPR004358">
    <property type="entry name" value="Sig_transdc_His_kin-like_C"/>
</dbReference>
<dbReference type="Proteomes" id="UP000650477">
    <property type="component" value="Unassembled WGS sequence"/>
</dbReference>
<dbReference type="EMBL" id="JAPKIY010000003">
    <property type="protein sequence ID" value="MDS0896846.1"/>
    <property type="molecule type" value="Genomic_DNA"/>
</dbReference>
<name>A0A8I0Q1S0_MORMO</name>
<evidence type="ECO:0000256" key="9">
    <source>
        <dbReference type="ARBA" id="ARBA00023012"/>
    </source>
</evidence>
<sequence length="458" mass="51657">MMKIRSLRFKIVSLFMLLMVANAGFVTLILYHSLKNELASKDDDILINRADQLAKLIVSGIDIKSLPVYFRRMMDMRQDVIKIADADNHVIVDTNPEITLNTRDKLNYPDSQETPLISYQNTDDNMPVSVVNFEIQAPEGKLYVTLAKRSVDRSSVLRGYLQQSLIVSVIAILLMVVFSIWLIRRGLQDITHLSRITAKTDLHSLGQTVDISRLPDELKSLGDSLNIMRSRLKNDFVRLTQLADDLAHELRTPINAIKIQNEITLQKTRTADEYEAIIASNTEELDKLAKIIQNILFIARAENKNINLKRETIVVSELVEDIYELLAFYADEKNIRLVNKISDVTVSADKVLLMQIMVNVVSNAVKYSYENTEVIACAENNHGSTVISVMNKGDVVANSEQVFTRFWRGDNARTSEGSGLGLSIVQAITELHSGEVRFERTGSYNTVTLIFPDTHPLS</sequence>
<dbReference type="PROSITE" id="PS50885">
    <property type="entry name" value="HAMP"/>
    <property type="match status" value="1"/>
</dbReference>
<keyword evidence="15" id="KW-0547">Nucleotide-binding</keyword>
<keyword evidence="15" id="KW-0067">ATP-binding</keyword>
<reference evidence="14" key="1">
    <citation type="submission" date="2017-12" db="EMBL/GenBank/DDBJ databases">
        <title>Genome sequencing and analysis.</title>
        <authorList>
            <person name="Huang Y.-T."/>
        </authorList>
    </citation>
    <scope>NUCLEOTIDE SEQUENCE</scope>
    <source>
        <strain evidence="14">VGH116</strain>
    </source>
</reference>
<dbReference type="AlphaFoldDB" id="A0A8I0Q1S0"/>
<evidence type="ECO:0000256" key="11">
    <source>
        <dbReference type="SAM" id="Phobius"/>
    </source>
</evidence>
<feature type="domain" description="Histidine kinase" evidence="12">
    <location>
        <begin position="245"/>
        <end position="455"/>
    </location>
</feature>
<dbReference type="Pfam" id="PF00512">
    <property type="entry name" value="HisKA"/>
    <property type="match status" value="1"/>
</dbReference>
<dbReference type="GO" id="GO:0000155">
    <property type="term" value="F:phosphorelay sensor kinase activity"/>
    <property type="evidence" value="ECO:0007669"/>
    <property type="project" value="InterPro"/>
</dbReference>
<evidence type="ECO:0000256" key="2">
    <source>
        <dbReference type="ARBA" id="ARBA00004370"/>
    </source>
</evidence>
<evidence type="ECO:0000256" key="7">
    <source>
        <dbReference type="ARBA" id="ARBA00022777"/>
    </source>
</evidence>
<keyword evidence="9" id="KW-0902">Two-component regulatory system</keyword>
<dbReference type="InterPro" id="IPR036097">
    <property type="entry name" value="HisK_dim/P_sf"/>
</dbReference>
<dbReference type="PROSITE" id="PS50109">
    <property type="entry name" value="HIS_KIN"/>
    <property type="match status" value="1"/>
</dbReference>
<dbReference type="SMART" id="SM00388">
    <property type="entry name" value="HisKA"/>
    <property type="match status" value="1"/>
</dbReference>
<comment type="subcellular location">
    <subcellularLocation>
        <location evidence="2">Membrane</location>
    </subcellularLocation>
</comment>
<dbReference type="InterPro" id="IPR050428">
    <property type="entry name" value="TCS_sensor_his_kinase"/>
</dbReference>
<reference evidence="15" key="2">
    <citation type="submission" date="2023-02" db="EMBL/GenBank/DDBJ databases">
        <title>Detection, antimicrobial susceptibility and genomic characterization of NDM-producing species of Morganellaceae, Yersiniaceae, and Enterobacteriaceae other than Klebsiella.</title>
        <authorList>
            <person name="Camargo C.H."/>
            <person name="Sacchi C.T."/>
            <person name="Campos K.R."/>
        </authorList>
    </citation>
    <scope>NUCLEOTIDE SEQUENCE</scope>
    <source>
        <strain evidence="15">1189_21</strain>
    </source>
</reference>
<evidence type="ECO:0000256" key="6">
    <source>
        <dbReference type="ARBA" id="ARBA00022692"/>
    </source>
</evidence>
<proteinExistence type="predicted"/>
<dbReference type="PRINTS" id="PR00344">
    <property type="entry name" value="BCTRLSENSOR"/>
</dbReference>
<dbReference type="SUPFAM" id="SSF47384">
    <property type="entry name" value="Homodimeric domain of signal transducing histidine kinase"/>
    <property type="match status" value="1"/>
</dbReference>
<evidence type="ECO:0000256" key="4">
    <source>
        <dbReference type="ARBA" id="ARBA00022553"/>
    </source>
</evidence>
<dbReference type="EMBL" id="PKLF01000010">
    <property type="protein sequence ID" value="MBE8613130.1"/>
    <property type="molecule type" value="Genomic_DNA"/>
</dbReference>
<keyword evidence="6 11" id="KW-0812">Transmembrane</keyword>
<keyword evidence="4" id="KW-0597">Phosphoprotein</keyword>
<evidence type="ECO:0000259" key="13">
    <source>
        <dbReference type="PROSITE" id="PS50885"/>
    </source>
</evidence>
<dbReference type="GO" id="GO:0005886">
    <property type="term" value="C:plasma membrane"/>
    <property type="evidence" value="ECO:0007669"/>
    <property type="project" value="TreeGrafter"/>
</dbReference>
<keyword evidence="10 11" id="KW-0472">Membrane</keyword>
<evidence type="ECO:0000313" key="14">
    <source>
        <dbReference type="EMBL" id="MBE8613130.1"/>
    </source>
</evidence>
<dbReference type="Gene3D" id="3.30.565.10">
    <property type="entry name" value="Histidine kinase-like ATPase, C-terminal domain"/>
    <property type="match status" value="1"/>
</dbReference>
<keyword evidence="8 11" id="KW-1133">Transmembrane helix</keyword>
<dbReference type="InterPro" id="IPR003594">
    <property type="entry name" value="HATPase_dom"/>
</dbReference>